<reference evidence="4" key="2">
    <citation type="submission" date="2023-06" db="EMBL/GenBank/DDBJ databases">
        <authorList>
            <consortium name="Lawrence Berkeley National Laboratory"/>
            <person name="Haridas S."/>
            <person name="Hensen N."/>
            <person name="Bonometti L."/>
            <person name="Westerberg I."/>
            <person name="Brannstrom I.O."/>
            <person name="Guillou S."/>
            <person name="Cros-Aarteil S."/>
            <person name="Calhoun S."/>
            <person name="Kuo A."/>
            <person name="Mondo S."/>
            <person name="Pangilinan J."/>
            <person name="Riley R."/>
            <person name="Labutti K."/>
            <person name="Andreopoulos B."/>
            <person name="Lipzen A."/>
            <person name="Chen C."/>
            <person name="Yanf M."/>
            <person name="Daum C."/>
            <person name="Ng V."/>
            <person name="Clum A."/>
            <person name="Steindorff A."/>
            <person name="Ohm R."/>
            <person name="Martin F."/>
            <person name="Silar P."/>
            <person name="Natvig D."/>
            <person name="Lalanne C."/>
            <person name="Gautier V."/>
            <person name="Ament-Velasquez S.L."/>
            <person name="Kruys A."/>
            <person name="Hutchinson M.I."/>
            <person name="Powell A.J."/>
            <person name="Barry K."/>
            <person name="Miller A.N."/>
            <person name="Grigoriev I.V."/>
            <person name="Debuchy R."/>
            <person name="Gladieux P."/>
            <person name="Thoren M.H."/>
            <person name="Johannesson H."/>
        </authorList>
    </citation>
    <scope>NUCLEOTIDE SEQUENCE</scope>
    <source>
        <strain evidence="4">CBS 118394</strain>
    </source>
</reference>
<sequence>MASFATDDNMAEKAPRLDSFYQHPGPSSKDCQPTVGTDNPTGERGQSCRTDEVDIDMDEFMDNYLRNKDYLQHPEGWARFATFLDQFSNGDNLPFFPFSAMRLILHRGARCAVLEKQLIEFDQKNKSHLRGLTQNQKSLPGQPAVQNDYDDLMDELEHSLLKFHKAVSMYRDIKKLHPVPLGRYQDMMQTVIGRKWFEKEAYVLFGAHEDFFTVSEPLLPKLFDAFLHSKYSRWLVKMLSSIGDDSHSRLLRKNTVELLLKIGLILTALLILFIPLGFLFLGDFTKPQSFGLITGFAFLFSIVMMLNEDGDMHKTLIGVCAFSAVLFTISAQFTGTNP</sequence>
<comment type="caution">
    <text evidence="4">The sequence shown here is derived from an EMBL/GenBank/DDBJ whole genome shotgun (WGS) entry which is preliminary data.</text>
</comment>
<proteinExistence type="predicted"/>
<evidence type="ECO:0000256" key="1">
    <source>
        <dbReference type="SAM" id="MobiDB-lite"/>
    </source>
</evidence>
<feature type="transmembrane region" description="Helical" evidence="2">
    <location>
        <begin position="258"/>
        <end position="281"/>
    </location>
</feature>
<evidence type="ECO:0000313" key="4">
    <source>
        <dbReference type="EMBL" id="KAK3326546.1"/>
    </source>
</evidence>
<keyword evidence="2" id="KW-0812">Transmembrane</keyword>
<keyword evidence="2" id="KW-0472">Membrane</keyword>
<feature type="transmembrane region" description="Helical" evidence="2">
    <location>
        <begin position="315"/>
        <end position="333"/>
    </location>
</feature>
<dbReference type="EMBL" id="JAUEDM010000002">
    <property type="protein sequence ID" value="KAK3326546.1"/>
    <property type="molecule type" value="Genomic_DNA"/>
</dbReference>
<feature type="region of interest" description="Disordered" evidence="1">
    <location>
        <begin position="1"/>
        <end position="48"/>
    </location>
</feature>
<dbReference type="AlphaFoldDB" id="A0AAE0IJY9"/>
<dbReference type="InterPro" id="IPR046529">
    <property type="entry name" value="DUF6594"/>
</dbReference>
<evidence type="ECO:0000256" key="2">
    <source>
        <dbReference type="SAM" id="Phobius"/>
    </source>
</evidence>
<keyword evidence="2" id="KW-1133">Transmembrane helix</keyword>
<dbReference type="Proteomes" id="UP001283341">
    <property type="component" value="Unassembled WGS sequence"/>
</dbReference>
<dbReference type="Pfam" id="PF20237">
    <property type="entry name" value="DUF6594"/>
    <property type="match status" value="1"/>
</dbReference>
<evidence type="ECO:0000313" key="5">
    <source>
        <dbReference type="Proteomes" id="UP001283341"/>
    </source>
</evidence>
<organism evidence="4 5">
    <name type="scientific">Apodospora peruviana</name>
    <dbReference type="NCBI Taxonomy" id="516989"/>
    <lineage>
        <taxon>Eukaryota</taxon>
        <taxon>Fungi</taxon>
        <taxon>Dikarya</taxon>
        <taxon>Ascomycota</taxon>
        <taxon>Pezizomycotina</taxon>
        <taxon>Sordariomycetes</taxon>
        <taxon>Sordariomycetidae</taxon>
        <taxon>Sordariales</taxon>
        <taxon>Lasiosphaeriaceae</taxon>
        <taxon>Apodospora</taxon>
    </lineage>
</organism>
<reference evidence="4" key="1">
    <citation type="journal article" date="2023" name="Mol. Phylogenet. Evol.">
        <title>Genome-scale phylogeny and comparative genomics of the fungal order Sordariales.</title>
        <authorList>
            <person name="Hensen N."/>
            <person name="Bonometti L."/>
            <person name="Westerberg I."/>
            <person name="Brannstrom I.O."/>
            <person name="Guillou S."/>
            <person name="Cros-Aarteil S."/>
            <person name="Calhoun S."/>
            <person name="Haridas S."/>
            <person name="Kuo A."/>
            <person name="Mondo S."/>
            <person name="Pangilinan J."/>
            <person name="Riley R."/>
            <person name="LaButti K."/>
            <person name="Andreopoulos B."/>
            <person name="Lipzen A."/>
            <person name="Chen C."/>
            <person name="Yan M."/>
            <person name="Daum C."/>
            <person name="Ng V."/>
            <person name="Clum A."/>
            <person name="Steindorff A."/>
            <person name="Ohm R.A."/>
            <person name="Martin F."/>
            <person name="Silar P."/>
            <person name="Natvig D.O."/>
            <person name="Lalanne C."/>
            <person name="Gautier V."/>
            <person name="Ament-Velasquez S.L."/>
            <person name="Kruys A."/>
            <person name="Hutchinson M.I."/>
            <person name="Powell A.J."/>
            <person name="Barry K."/>
            <person name="Miller A.N."/>
            <person name="Grigoriev I.V."/>
            <person name="Debuchy R."/>
            <person name="Gladieux P."/>
            <person name="Hiltunen Thoren M."/>
            <person name="Johannesson H."/>
        </authorList>
    </citation>
    <scope>NUCLEOTIDE SEQUENCE</scope>
    <source>
        <strain evidence="4">CBS 118394</strain>
    </source>
</reference>
<feature type="transmembrane region" description="Helical" evidence="2">
    <location>
        <begin position="287"/>
        <end position="306"/>
    </location>
</feature>
<feature type="compositionally biased region" description="Polar residues" evidence="1">
    <location>
        <begin position="29"/>
        <end position="40"/>
    </location>
</feature>
<name>A0AAE0IJY9_9PEZI</name>
<protein>
    <recommendedName>
        <fullName evidence="3">DUF6594 domain-containing protein</fullName>
    </recommendedName>
</protein>
<accession>A0AAE0IJY9</accession>
<evidence type="ECO:0000259" key="3">
    <source>
        <dbReference type="Pfam" id="PF20237"/>
    </source>
</evidence>
<gene>
    <name evidence="4" type="ORF">B0H66DRAFT_163957</name>
</gene>
<keyword evidence="5" id="KW-1185">Reference proteome</keyword>
<feature type="domain" description="DUF6594" evidence="3">
    <location>
        <begin position="77"/>
        <end position="326"/>
    </location>
</feature>